<feature type="domain" description="Peptidase C14 caspase" evidence="2">
    <location>
        <begin position="24"/>
        <end position="106"/>
    </location>
</feature>
<dbReference type="Proteomes" id="UP000663850">
    <property type="component" value="Unassembled WGS sequence"/>
</dbReference>
<dbReference type="GO" id="GO:0004197">
    <property type="term" value="F:cysteine-type endopeptidase activity"/>
    <property type="evidence" value="ECO:0007669"/>
    <property type="project" value="InterPro"/>
</dbReference>
<sequence length="142" mass="15803">MRGNMKGVLKGFGGMFKSETPLQKKAARHAKETRTNPADIVAWSACKDLEQSDDIVDEGKAVGAISYAFTKVLRQQPQQSYQELLNNIRDVIHEKCGQKPHLTSSHPIVRDMSCFSPSILLIVSSPLPHLSFEVGDRTRARL</sequence>
<evidence type="ECO:0000256" key="1">
    <source>
        <dbReference type="ARBA" id="ARBA00009005"/>
    </source>
</evidence>
<proteinExistence type="inferred from homology"/>
<comment type="caution">
    <text evidence="3">The sequence shown here is derived from an EMBL/GenBank/DDBJ whole genome shotgun (WGS) entry which is preliminary data.</text>
</comment>
<evidence type="ECO:0000313" key="3">
    <source>
        <dbReference type="EMBL" id="CAE6516323.1"/>
    </source>
</evidence>
<reference evidence="3" key="1">
    <citation type="submission" date="2021-01" db="EMBL/GenBank/DDBJ databases">
        <authorList>
            <person name="Kaushik A."/>
        </authorList>
    </citation>
    <scope>NUCLEOTIDE SEQUENCE</scope>
    <source>
        <strain evidence="3">Type strain: AG8-Rh-89/</strain>
    </source>
</reference>
<dbReference type="PANTHER" id="PTHR48104">
    <property type="entry name" value="METACASPASE-4"/>
    <property type="match status" value="1"/>
</dbReference>
<evidence type="ECO:0000259" key="2">
    <source>
        <dbReference type="Pfam" id="PF00656"/>
    </source>
</evidence>
<accession>A0A8H3HKK0</accession>
<comment type="similarity">
    <text evidence="1">Belongs to the peptidase C14B family.</text>
</comment>
<dbReference type="PANTHER" id="PTHR48104:SF30">
    <property type="entry name" value="METACASPASE-1"/>
    <property type="match status" value="1"/>
</dbReference>
<evidence type="ECO:0000313" key="4">
    <source>
        <dbReference type="Proteomes" id="UP000663850"/>
    </source>
</evidence>
<gene>
    <name evidence="3" type="ORF">RDB_LOCUS112352</name>
</gene>
<dbReference type="InterPro" id="IPR050452">
    <property type="entry name" value="Metacaspase"/>
</dbReference>
<dbReference type="GO" id="GO:0006508">
    <property type="term" value="P:proteolysis"/>
    <property type="evidence" value="ECO:0007669"/>
    <property type="project" value="InterPro"/>
</dbReference>
<dbReference type="EMBL" id="CAJMWZ010006126">
    <property type="protein sequence ID" value="CAE6516323.1"/>
    <property type="molecule type" value="Genomic_DNA"/>
</dbReference>
<dbReference type="GO" id="GO:0005737">
    <property type="term" value="C:cytoplasm"/>
    <property type="evidence" value="ECO:0007669"/>
    <property type="project" value="TreeGrafter"/>
</dbReference>
<organism evidence="3 4">
    <name type="scientific">Rhizoctonia solani</name>
    <dbReference type="NCBI Taxonomy" id="456999"/>
    <lineage>
        <taxon>Eukaryota</taxon>
        <taxon>Fungi</taxon>
        <taxon>Dikarya</taxon>
        <taxon>Basidiomycota</taxon>
        <taxon>Agaricomycotina</taxon>
        <taxon>Agaricomycetes</taxon>
        <taxon>Cantharellales</taxon>
        <taxon>Ceratobasidiaceae</taxon>
        <taxon>Rhizoctonia</taxon>
    </lineage>
</organism>
<dbReference type="Gene3D" id="3.40.50.12660">
    <property type="match status" value="1"/>
</dbReference>
<dbReference type="AlphaFoldDB" id="A0A8H3HKK0"/>
<protein>
    <recommendedName>
        <fullName evidence="2">Peptidase C14 caspase domain-containing protein</fullName>
    </recommendedName>
</protein>
<name>A0A8H3HKK0_9AGAM</name>
<dbReference type="InterPro" id="IPR011600">
    <property type="entry name" value="Pept_C14_caspase"/>
</dbReference>
<dbReference type="Pfam" id="PF00656">
    <property type="entry name" value="Peptidase_C14"/>
    <property type="match status" value="1"/>
</dbReference>